<keyword evidence="4" id="KW-0804">Transcription</keyword>
<evidence type="ECO:0000259" key="7">
    <source>
        <dbReference type="PROSITE" id="PS51032"/>
    </source>
</evidence>
<comment type="subcellular location">
    <subcellularLocation>
        <location evidence="1">Nucleus</location>
    </subcellularLocation>
</comment>
<protein>
    <recommendedName>
        <fullName evidence="7">AP2/ERF domain-containing protein</fullName>
    </recommendedName>
</protein>
<feature type="region of interest" description="Disordered" evidence="6">
    <location>
        <begin position="329"/>
        <end position="348"/>
    </location>
</feature>
<dbReference type="PROSITE" id="PS51032">
    <property type="entry name" value="AP2_ERF"/>
    <property type="match status" value="1"/>
</dbReference>
<evidence type="ECO:0000256" key="3">
    <source>
        <dbReference type="ARBA" id="ARBA00023125"/>
    </source>
</evidence>
<evidence type="ECO:0000313" key="9">
    <source>
        <dbReference type="Proteomes" id="UP000822688"/>
    </source>
</evidence>
<feature type="compositionally biased region" description="Polar residues" evidence="6">
    <location>
        <begin position="506"/>
        <end position="531"/>
    </location>
</feature>
<name>A0A8T0HZQ1_CERPU</name>
<feature type="domain" description="AP2/ERF" evidence="7">
    <location>
        <begin position="346"/>
        <end position="403"/>
    </location>
</feature>
<sequence length="552" mass="59775">MALHDLLLGSTAHAKRKWDSSLLSAPVKKEKVLSGLLDEHQPSVGGACMRCLAPAFHYLCDSCISTLSYENIDRHDSPASHMHSARHASNLVAQSNAAFCRPASNFRSQAQNSSSLSSGSIISGHPSQLSYQETTWNDFSHLQQSSSMSSQEYGSLNQQSGAATELSVAMEDVATSHDYGIGAVVGQEALFGHSQSSRQCFPDFPSHLTVPQPEHVANPWQQQLMTVNSVYGVGSMTNEPAYTDYTSGTSLRSSTHNLSSTEQASSYVTLQKLHPALQVFTSDSDASSLGMERFGTALHAVQHPHLYTSTLTEEGRLEVERQCFSSNMMEKATSSDDSPGPVTRRTYRGVRKRPWGRWSAEIRDRIGKCRHWLGTFDTAEDAARAYDAAARRLRGAKARTNFELPANCSPPTPVESPDLLPGESIHARAARLSLRPNPSASRSTAANSSHARPTHVEEAKCETLAVEVTKPVSPNASPVSPCKVGAEQGSNRTPKLDLTLGHGSPKSCSSLDSTQESHNSSETGNQLPPSRLFQTSRFSAVDSHPLISNGWC</sequence>
<keyword evidence="9" id="KW-1185">Reference proteome</keyword>
<gene>
    <name evidence="8" type="ORF">KC19_5G059700</name>
</gene>
<dbReference type="CDD" id="cd00018">
    <property type="entry name" value="AP2"/>
    <property type="match status" value="1"/>
</dbReference>
<dbReference type="InterPro" id="IPR001471">
    <property type="entry name" value="AP2/ERF_dom"/>
</dbReference>
<dbReference type="GO" id="GO:0003677">
    <property type="term" value="F:DNA binding"/>
    <property type="evidence" value="ECO:0007669"/>
    <property type="project" value="UniProtKB-KW"/>
</dbReference>
<keyword evidence="5" id="KW-0539">Nucleus</keyword>
<accession>A0A8T0HZQ1</accession>
<evidence type="ECO:0000256" key="5">
    <source>
        <dbReference type="ARBA" id="ARBA00023242"/>
    </source>
</evidence>
<dbReference type="InterPro" id="IPR016177">
    <property type="entry name" value="DNA-bd_dom_sf"/>
</dbReference>
<evidence type="ECO:0000256" key="1">
    <source>
        <dbReference type="ARBA" id="ARBA00004123"/>
    </source>
</evidence>
<proteinExistence type="predicted"/>
<reference evidence="8" key="1">
    <citation type="submission" date="2020-06" db="EMBL/GenBank/DDBJ databases">
        <title>WGS assembly of Ceratodon purpureus strain R40.</title>
        <authorList>
            <person name="Carey S.B."/>
            <person name="Jenkins J."/>
            <person name="Shu S."/>
            <person name="Lovell J.T."/>
            <person name="Sreedasyam A."/>
            <person name="Maumus F."/>
            <person name="Tiley G.P."/>
            <person name="Fernandez-Pozo N."/>
            <person name="Barry K."/>
            <person name="Chen C."/>
            <person name="Wang M."/>
            <person name="Lipzen A."/>
            <person name="Daum C."/>
            <person name="Saski C.A."/>
            <person name="Payton A.C."/>
            <person name="Mcbreen J.C."/>
            <person name="Conrad R.E."/>
            <person name="Kollar L.M."/>
            <person name="Olsson S."/>
            <person name="Huttunen S."/>
            <person name="Landis J.B."/>
            <person name="Wickett N.J."/>
            <person name="Johnson M.G."/>
            <person name="Rensing S.A."/>
            <person name="Grimwood J."/>
            <person name="Schmutz J."/>
            <person name="Mcdaniel S.F."/>
        </authorList>
    </citation>
    <scope>NUCLEOTIDE SEQUENCE</scope>
    <source>
        <strain evidence="8">R40</strain>
    </source>
</reference>
<dbReference type="InterPro" id="IPR050913">
    <property type="entry name" value="AP2/ERF_ERF"/>
</dbReference>
<keyword evidence="3" id="KW-0238">DNA-binding</keyword>
<dbReference type="PANTHER" id="PTHR31194:SF140">
    <property type="entry name" value="ETHYLENE-RESPONSIVE TRANSCRIPTION FACTOR CRF2"/>
    <property type="match status" value="1"/>
</dbReference>
<comment type="caution">
    <text evidence="8">The sequence shown here is derived from an EMBL/GenBank/DDBJ whole genome shotgun (WGS) entry which is preliminary data.</text>
</comment>
<feature type="compositionally biased region" description="Polar residues" evidence="6">
    <location>
        <begin position="436"/>
        <end position="451"/>
    </location>
</feature>
<evidence type="ECO:0000313" key="8">
    <source>
        <dbReference type="EMBL" id="KAG0576159.1"/>
    </source>
</evidence>
<keyword evidence="2" id="KW-0805">Transcription regulation</keyword>
<dbReference type="FunFam" id="3.30.730.10:FF:000001">
    <property type="entry name" value="Ethylene-responsive transcription factor 2"/>
    <property type="match status" value="1"/>
</dbReference>
<dbReference type="Pfam" id="PF00847">
    <property type="entry name" value="AP2"/>
    <property type="match status" value="1"/>
</dbReference>
<dbReference type="InterPro" id="IPR036955">
    <property type="entry name" value="AP2/ERF_dom_sf"/>
</dbReference>
<dbReference type="GO" id="GO:0005634">
    <property type="term" value="C:nucleus"/>
    <property type="evidence" value="ECO:0007669"/>
    <property type="project" value="UniProtKB-SubCell"/>
</dbReference>
<dbReference type="OrthoDB" id="10450240at2759"/>
<evidence type="ECO:0000256" key="6">
    <source>
        <dbReference type="SAM" id="MobiDB-lite"/>
    </source>
</evidence>
<dbReference type="SMART" id="SM00380">
    <property type="entry name" value="AP2"/>
    <property type="match status" value="1"/>
</dbReference>
<dbReference type="PANTHER" id="PTHR31194">
    <property type="entry name" value="SHN SHINE , DNA BINDING / TRANSCRIPTION FACTOR"/>
    <property type="match status" value="1"/>
</dbReference>
<evidence type="ECO:0000256" key="2">
    <source>
        <dbReference type="ARBA" id="ARBA00023015"/>
    </source>
</evidence>
<feature type="region of interest" description="Disordered" evidence="6">
    <location>
        <begin position="472"/>
        <end position="531"/>
    </location>
</feature>
<feature type="region of interest" description="Disordered" evidence="6">
    <location>
        <begin position="432"/>
        <end position="459"/>
    </location>
</feature>
<dbReference type="AlphaFoldDB" id="A0A8T0HZQ1"/>
<dbReference type="Proteomes" id="UP000822688">
    <property type="component" value="Chromosome 5"/>
</dbReference>
<dbReference type="GO" id="GO:0003700">
    <property type="term" value="F:DNA-binding transcription factor activity"/>
    <property type="evidence" value="ECO:0007669"/>
    <property type="project" value="InterPro"/>
</dbReference>
<dbReference type="SUPFAM" id="SSF54171">
    <property type="entry name" value="DNA-binding domain"/>
    <property type="match status" value="1"/>
</dbReference>
<dbReference type="PRINTS" id="PR00367">
    <property type="entry name" value="ETHRSPELEMNT"/>
</dbReference>
<dbReference type="Gene3D" id="3.30.730.10">
    <property type="entry name" value="AP2/ERF domain"/>
    <property type="match status" value="1"/>
</dbReference>
<evidence type="ECO:0000256" key="4">
    <source>
        <dbReference type="ARBA" id="ARBA00023163"/>
    </source>
</evidence>
<dbReference type="EMBL" id="CM026425">
    <property type="protein sequence ID" value="KAG0576159.1"/>
    <property type="molecule type" value="Genomic_DNA"/>
</dbReference>
<organism evidence="8 9">
    <name type="scientific">Ceratodon purpureus</name>
    <name type="common">Fire moss</name>
    <name type="synonym">Dicranum purpureum</name>
    <dbReference type="NCBI Taxonomy" id="3225"/>
    <lineage>
        <taxon>Eukaryota</taxon>
        <taxon>Viridiplantae</taxon>
        <taxon>Streptophyta</taxon>
        <taxon>Embryophyta</taxon>
        <taxon>Bryophyta</taxon>
        <taxon>Bryophytina</taxon>
        <taxon>Bryopsida</taxon>
        <taxon>Dicranidae</taxon>
        <taxon>Pseudoditrichales</taxon>
        <taxon>Ditrichaceae</taxon>
        <taxon>Ceratodon</taxon>
    </lineage>
</organism>